<dbReference type="InParanoid" id="A0A2J7PBJ0"/>
<evidence type="ECO:0000256" key="2">
    <source>
        <dbReference type="SAM" id="Coils"/>
    </source>
</evidence>
<dbReference type="GO" id="GO:0051321">
    <property type="term" value="P:meiotic cell cycle"/>
    <property type="evidence" value="ECO:0007669"/>
    <property type="project" value="TreeGrafter"/>
</dbReference>
<reference evidence="4 5" key="1">
    <citation type="submission" date="2017-12" db="EMBL/GenBank/DDBJ databases">
        <title>Hemimetabolous genomes reveal molecular basis of termite eusociality.</title>
        <authorList>
            <person name="Harrison M.C."/>
            <person name="Jongepier E."/>
            <person name="Robertson H.M."/>
            <person name="Arning N."/>
            <person name="Bitard-Feildel T."/>
            <person name="Chao H."/>
            <person name="Childers C.P."/>
            <person name="Dinh H."/>
            <person name="Doddapaneni H."/>
            <person name="Dugan S."/>
            <person name="Gowin J."/>
            <person name="Greiner C."/>
            <person name="Han Y."/>
            <person name="Hu H."/>
            <person name="Hughes D.S.T."/>
            <person name="Huylmans A.-K."/>
            <person name="Kemena C."/>
            <person name="Kremer L.P.M."/>
            <person name="Lee S.L."/>
            <person name="Lopez-Ezquerra A."/>
            <person name="Mallet L."/>
            <person name="Monroy-Kuhn J.M."/>
            <person name="Moser A."/>
            <person name="Murali S.C."/>
            <person name="Muzny D.M."/>
            <person name="Otani S."/>
            <person name="Piulachs M.-D."/>
            <person name="Poelchau M."/>
            <person name="Qu J."/>
            <person name="Schaub F."/>
            <person name="Wada-Katsumata A."/>
            <person name="Worley K.C."/>
            <person name="Xie Q."/>
            <person name="Ylla G."/>
            <person name="Poulsen M."/>
            <person name="Gibbs R.A."/>
            <person name="Schal C."/>
            <person name="Richards S."/>
            <person name="Belles X."/>
            <person name="Korb J."/>
            <person name="Bornberg-Bauer E."/>
        </authorList>
    </citation>
    <scope>NUCLEOTIDE SEQUENCE [LARGE SCALE GENOMIC DNA]</scope>
    <source>
        <tissue evidence="4">Whole body</tissue>
    </source>
</reference>
<dbReference type="PANTHER" id="PTHR19368:SF15">
    <property type="entry name" value="XLR_SYCP3_FAM9 DOMAIN-CONTAINING PROTEIN"/>
    <property type="match status" value="1"/>
</dbReference>
<dbReference type="InterPro" id="IPR051443">
    <property type="entry name" value="XLR/SYCP3"/>
</dbReference>
<comment type="caution">
    <text evidence="4">The sequence shown here is derived from an EMBL/GenBank/DDBJ whole genome shotgun (WGS) entry which is preliminary data.</text>
</comment>
<accession>A0A2J7PBJ0</accession>
<proteinExistence type="inferred from homology"/>
<dbReference type="EMBL" id="NEVH01027088">
    <property type="protein sequence ID" value="PNF13689.1"/>
    <property type="molecule type" value="Genomic_DNA"/>
</dbReference>
<keyword evidence="2" id="KW-0175">Coiled coil</keyword>
<dbReference type="AlphaFoldDB" id="A0A2J7PBJ0"/>
<protein>
    <recommendedName>
        <fullName evidence="3">XLR/SYCP3/FAM9 domain-containing protein</fullName>
    </recommendedName>
</protein>
<gene>
    <name evidence="4" type="ORF">B7P43_G15284</name>
</gene>
<dbReference type="GO" id="GO:0000795">
    <property type="term" value="C:synaptonemal complex"/>
    <property type="evidence" value="ECO:0007669"/>
    <property type="project" value="TreeGrafter"/>
</dbReference>
<evidence type="ECO:0000313" key="4">
    <source>
        <dbReference type="EMBL" id="PNF13689.1"/>
    </source>
</evidence>
<dbReference type="Proteomes" id="UP000235965">
    <property type="component" value="Unassembled WGS sequence"/>
</dbReference>
<dbReference type="Pfam" id="PF04803">
    <property type="entry name" value="Cor1"/>
    <property type="match status" value="1"/>
</dbReference>
<evidence type="ECO:0000313" key="5">
    <source>
        <dbReference type="Proteomes" id="UP000235965"/>
    </source>
</evidence>
<dbReference type="InterPro" id="IPR006888">
    <property type="entry name" value="XLR/SYCP3/FAM9_dom"/>
</dbReference>
<dbReference type="STRING" id="105785.A0A2J7PBJ0"/>
<sequence>MPKASSKKVKIMQETEEFISSPELCEDEFPMKNGAKSLMKSNRISKYETDTKSGGTYCAVANNTNTDLGNDLRKVLDMFGADVNKALRAKKQQLEQYSAGAMKANETRIKEMLQCQSEARMHHHEEMCRNVNSVLEQWNVDLAHSKDNEEKMIKIVQKQIKIIQQNRTSQLQRLAYLRQIHESYQKNFLQEEAKQNDQCLSMLQELRRELNELQKKMVVDNQKVEVAQMQEALKRSVSFI</sequence>
<dbReference type="OrthoDB" id="6433605at2759"/>
<evidence type="ECO:0000256" key="1">
    <source>
        <dbReference type="ARBA" id="ARBA00010283"/>
    </source>
</evidence>
<organism evidence="4 5">
    <name type="scientific">Cryptotermes secundus</name>
    <dbReference type="NCBI Taxonomy" id="105785"/>
    <lineage>
        <taxon>Eukaryota</taxon>
        <taxon>Metazoa</taxon>
        <taxon>Ecdysozoa</taxon>
        <taxon>Arthropoda</taxon>
        <taxon>Hexapoda</taxon>
        <taxon>Insecta</taxon>
        <taxon>Pterygota</taxon>
        <taxon>Neoptera</taxon>
        <taxon>Polyneoptera</taxon>
        <taxon>Dictyoptera</taxon>
        <taxon>Blattodea</taxon>
        <taxon>Blattoidea</taxon>
        <taxon>Termitoidae</taxon>
        <taxon>Kalotermitidae</taxon>
        <taxon>Cryptotermitinae</taxon>
        <taxon>Cryptotermes</taxon>
    </lineage>
</organism>
<feature type="domain" description="XLR/SYCP3/FAM9" evidence="3">
    <location>
        <begin position="85"/>
        <end position="216"/>
    </location>
</feature>
<name>A0A2J7PBJ0_9NEOP</name>
<comment type="similarity">
    <text evidence="1">Belongs to the XLR/SYCP3 family.</text>
</comment>
<dbReference type="PANTHER" id="PTHR19368">
    <property type="entry name" value="XLR/SCP3/FAM9"/>
    <property type="match status" value="1"/>
</dbReference>
<feature type="coiled-coil region" evidence="2">
    <location>
        <begin position="146"/>
        <end position="230"/>
    </location>
</feature>
<keyword evidence="5" id="KW-1185">Reference proteome</keyword>
<evidence type="ECO:0000259" key="3">
    <source>
        <dbReference type="Pfam" id="PF04803"/>
    </source>
</evidence>
<dbReference type="GO" id="GO:0007286">
    <property type="term" value="P:spermatid development"/>
    <property type="evidence" value="ECO:0007669"/>
    <property type="project" value="TreeGrafter"/>
</dbReference>